<protein>
    <submittedName>
        <fullName evidence="2">Uncharacterized protein</fullName>
    </submittedName>
</protein>
<reference evidence="2 3" key="1">
    <citation type="journal article" date="2013" name="Proc. Natl. Acad. Sci. U.S.A.">
        <title>The king cobra genome reveals dynamic gene evolution and adaptation in the snake venom system.</title>
        <authorList>
            <person name="Vonk F.J."/>
            <person name="Casewell N.R."/>
            <person name="Henkel C.V."/>
            <person name="Heimberg A.M."/>
            <person name="Jansen H.J."/>
            <person name="McCleary R.J."/>
            <person name="Kerkkamp H.M."/>
            <person name="Vos R.A."/>
            <person name="Guerreiro I."/>
            <person name="Calvete J.J."/>
            <person name="Wuster W."/>
            <person name="Woods A.E."/>
            <person name="Logan J.M."/>
            <person name="Harrison R.A."/>
            <person name="Castoe T.A."/>
            <person name="de Koning A.P."/>
            <person name="Pollock D.D."/>
            <person name="Yandell M."/>
            <person name="Calderon D."/>
            <person name="Renjifo C."/>
            <person name="Currier R.B."/>
            <person name="Salgado D."/>
            <person name="Pla D."/>
            <person name="Sanz L."/>
            <person name="Hyder A.S."/>
            <person name="Ribeiro J.M."/>
            <person name="Arntzen J.W."/>
            <person name="van den Thillart G.E."/>
            <person name="Boetzer M."/>
            <person name="Pirovano W."/>
            <person name="Dirks R.P."/>
            <person name="Spaink H.P."/>
            <person name="Duboule D."/>
            <person name="McGlinn E."/>
            <person name="Kini R.M."/>
            <person name="Richardson M.K."/>
        </authorList>
    </citation>
    <scope>NUCLEOTIDE SEQUENCE</scope>
    <source>
        <tissue evidence="2">Blood</tissue>
    </source>
</reference>
<proteinExistence type="predicted"/>
<comment type="caution">
    <text evidence="2">The sequence shown here is derived from an EMBL/GenBank/DDBJ whole genome shotgun (WGS) entry which is preliminary data.</text>
</comment>
<gene>
    <name evidence="2" type="ORF">L345_15871</name>
</gene>
<keyword evidence="3" id="KW-1185">Reference proteome</keyword>
<name>V8N8Z7_OPHHA</name>
<feature type="region of interest" description="Disordered" evidence="1">
    <location>
        <begin position="1"/>
        <end position="20"/>
    </location>
</feature>
<evidence type="ECO:0000256" key="1">
    <source>
        <dbReference type="SAM" id="MobiDB-lite"/>
    </source>
</evidence>
<feature type="region of interest" description="Disordered" evidence="1">
    <location>
        <begin position="34"/>
        <end position="59"/>
    </location>
</feature>
<evidence type="ECO:0000313" key="2">
    <source>
        <dbReference type="EMBL" id="ETE58406.1"/>
    </source>
</evidence>
<dbReference type="AlphaFoldDB" id="V8N8Z7"/>
<dbReference type="Proteomes" id="UP000018936">
    <property type="component" value="Unassembled WGS sequence"/>
</dbReference>
<feature type="compositionally biased region" description="Low complexity" evidence="1">
    <location>
        <begin position="170"/>
        <end position="195"/>
    </location>
</feature>
<organism evidence="2 3">
    <name type="scientific">Ophiophagus hannah</name>
    <name type="common">King cobra</name>
    <name type="synonym">Naja hannah</name>
    <dbReference type="NCBI Taxonomy" id="8665"/>
    <lineage>
        <taxon>Eukaryota</taxon>
        <taxon>Metazoa</taxon>
        <taxon>Chordata</taxon>
        <taxon>Craniata</taxon>
        <taxon>Vertebrata</taxon>
        <taxon>Euteleostomi</taxon>
        <taxon>Lepidosauria</taxon>
        <taxon>Squamata</taxon>
        <taxon>Bifurcata</taxon>
        <taxon>Unidentata</taxon>
        <taxon>Episquamata</taxon>
        <taxon>Toxicofera</taxon>
        <taxon>Serpentes</taxon>
        <taxon>Colubroidea</taxon>
        <taxon>Elapidae</taxon>
        <taxon>Elapinae</taxon>
        <taxon>Ophiophagus</taxon>
    </lineage>
</organism>
<feature type="compositionally biased region" description="Gly residues" evidence="1">
    <location>
        <begin position="1"/>
        <end position="10"/>
    </location>
</feature>
<dbReference type="EMBL" id="AZIM01006792">
    <property type="protein sequence ID" value="ETE58406.1"/>
    <property type="molecule type" value="Genomic_DNA"/>
</dbReference>
<evidence type="ECO:0000313" key="3">
    <source>
        <dbReference type="Proteomes" id="UP000018936"/>
    </source>
</evidence>
<feature type="region of interest" description="Disordered" evidence="1">
    <location>
        <begin position="79"/>
        <end position="108"/>
    </location>
</feature>
<accession>V8N8Z7</accession>
<feature type="region of interest" description="Disordered" evidence="1">
    <location>
        <begin position="140"/>
        <end position="195"/>
    </location>
</feature>
<feature type="compositionally biased region" description="Polar residues" evidence="1">
    <location>
        <begin position="95"/>
        <end position="108"/>
    </location>
</feature>
<sequence length="602" mass="65211">METGGRGTGTAPGPPGSKHLKAFRGRLWAQGHRLCHGGVGGARRRSEPGEGGRGRAAGLEPRSESIFLRPGLVTLRSCPDSGFTGRTGPCPASLRPQSSGRASPSASVKSILVTAQQHMRPLPDSPDVCLLGGTHTHAHTHFEPFPRLPSPRKEGKAEAGRGPLPSLRTGPASSSPSGSNAQWKGRVVGSSSPSSVRYRRPTYFLPVTDWSQATESVWKSPVVGWGLLLSFSTGGWQGRATTKPLLPNQQHCPCPQCIAPSTSCPASSGPTTSSLLPKSHQAVMWKAMLDRTTRYSRRANTVYAARRKQTQSMEPQGWEGPRRSSSLPLAGGILGVPQLFHLPVRRGLGRCIKQGAVNVATSKDFNSQNPPASPFGAFQLYHSWLAGEFWEGNRDEAQSTRPGMFWPTSGTPLAFNRRLRFSSLPAAKRVPGHAQKPPCVASRALKLSLLAWASRTKTCHSIKQVGHQGVRGLWAPKSIPQPALLKVLKWPRWVEEFWELKSTSLKVAQFGDPCSRPLTLRALKGVKGLRRVQRFGTTLRGALAMGPKEPGVQDRLTSSLTIPVVAEVDADGQQKSQQVEEEQPPLPLVGLALLRRERERRG</sequence>
<dbReference type="OrthoDB" id="9950206at2759"/>
<feature type="non-terminal residue" evidence="2">
    <location>
        <position position="1"/>
    </location>
</feature>
<feature type="compositionally biased region" description="Basic and acidic residues" evidence="1">
    <location>
        <begin position="44"/>
        <end position="53"/>
    </location>
</feature>